<sequence length="204" mass="21770">MAPSTITLVLRPRSASNAFYNQTAADGSVPWLDNDVANLDPGLNKSLTVSVVNGSATWEGVKTLAWPGYYSLILLLTTNDSSFVKVAPLEMEVEVLPCGVGQTLDLSHSSYKTSWTGCRACPPQEYGLWQDDRPWLTAIIPSSVDADAAAAADSSSSLIPYFKSMNITLRAQNSACMLCPANALCLGGAVIVPAPGMSRNRQRN</sequence>
<reference evidence="1 2" key="1">
    <citation type="journal article" date="2010" name="Science">
        <title>Genomic analysis of organismal complexity in the multicellular green alga Volvox carteri.</title>
        <authorList>
            <person name="Prochnik S.E."/>
            <person name="Umen J."/>
            <person name="Nedelcu A.M."/>
            <person name="Hallmann A."/>
            <person name="Miller S.M."/>
            <person name="Nishii I."/>
            <person name="Ferris P."/>
            <person name="Kuo A."/>
            <person name="Mitros T."/>
            <person name="Fritz-Laylin L.K."/>
            <person name="Hellsten U."/>
            <person name="Chapman J."/>
            <person name="Simakov O."/>
            <person name="Rensing S.A."/>
            <person name="Terry A."/>
            <person name="Pangilinan J."/>
            <person name="Kapitonov V."/>
            <person name="Jurka J."/>
            <person name="Salamov A."/>
            <person name="Shapiro H."/>
            <person name="Schmutz J."/>
            <person name="Grimwood J."/>
            <person name="Lindquist E."/>
            <person name="Lucas S."/>
            <person name="Grigoriev I.V."/>
            <person name="Schmitt R."/>
            <person name="Kirk D."/>
            <person name="Rokhsar D.S."/>
        </authorList>
    </citation>
    <scope>NUCLEOTIDE SEQUENCE [LARGE SCALE GENOMIC DNA]</scope>
    <source>
        <strain evidence="2">f. Nagariensis / Eve</strain>
    </source>
</reference>
<accession>D8UAE6</accession>
<dbReference type="OrthoDB" id="548080at2759"/>
<dbReference type="PANTHER" id="PTHR19862">
    <property type="entry name" value="WD REPEAT-CONTAINING PROTEIN 48"/>
    <property type="match status" value="1"/>
</dbReference>
<evidence type="ECO:0000313" key="1">
    <source>
        <dbReference type="EMBL" id="EFJ43303.1"/>
    </source>
</evidence>
<evidence type="ECO:0000313" key="2">
    <source>
        <dbReference type="Proteomes" id="UP000001058"/>
    </source>
</evidence>
<dbReference type="GO" id="GO:0043130">
    <property type="term" value="F:ubiquitin binding"/>
    <property type="evidence" value="ECO:0007669"/>
    <property type="project" value="TreeGrafter"/>
</dbReference>
<dbReference type="InterPro" id="IPR051246">
    <property type="entry name" value="WDR48"/>
</dbReference>
<keyword evidence="2" id="KW-1185">Reference proteome</keyword>
<dbReference type="PANTHER" id="PTHR19862:SF14">
    <property type="entry name" value="WD REPEAT-CONTAINING PROTEIN 48"/>
    <property type="match status" value="1"/>
</dbReference>
<dbReference type="KEGG" id="vcn:VOLCADRAFT_96554"/>
<dbReference type="GO" id="GO:0000724">
    <property type="term" value="P:double-strand break repair via homologous recombination"/>
    <property type="evidence" value="ECO:0007669"/>
    <property type="project" value="TreeGrafter"/>
</dbReference>
<organism evidence="2">
    <name type="scientific">Volvox carteri f. nagariensis</name>
    <dbReference type="NCBI Taxonomy" id="3068"/>
    <lineage>
        <taxon>Eukaryota</taxon>
        <taxon>Viridiplantae</taxon>
        <taxon>Chlorophyta</taxon>
        <taxon>core chlorophytes</taxon>
        <taxon>Chlorophyceae</taxon>
        <taxon>CS clade</taxon>
        <taxon>Chlamydomonadales</taxon>
        <taxon>Volvocaceae</taxon>
        <taxon>Volvox</taxon>
    </lineage>
</organism>
<proteinExistence type="predicted"/>
<dbReference type="AlphaFoldDB" id="D8UAE6"/>
<dbReference type="RefSeq" id="XP_002955663.1">
    <property type="nucleotide sequence ID" value="XM_002955617.1"/>
</dbReference>
<gene>
    <name evidence="1" type="ORF">VOLCADRAFT_96554</name>
</gene>
<dbReference type="Proteomes" id="UP000001058">
    <property type="component" value="Unassembled WGS sequence"/>
</dbReference>
<protein>
    <recommendedName>
        <fullName evidence="3">Pherophorin domain-containing protein</fullName>
    </recommendedName>
</protein>
<dbReference type="EMBL" id="GL378374">
    <property type="protein sequence ID" value="EFJ43303.1"/>
    <property type="molecule type" value="Genomic_DNA"/>
</dbReference>
<name>D8UAE6_VOLCA</name>
<dbReference type="GeneID" id="9626462"/>
<evidence type="ECO:0008006" key="3">
    <source>
        <dbReference type="Google" id="ProtNLM"/>
    </source>
</evidence>
<dbReference type="InParanoid" id="D8UAE6"/>